<reference evidence="2" key="1">
    <citation type="submission" date="2020-09" db="EMBL/GenBank/DDBJ databases">
        <title>Genome seq and assembly of Devosia sp.</title>
        <authorList>
            <person name="Chhetri G."/>
        </authorList>
    </citation>
    <scope>NUCLEOTIDE SEQUENCE</scope>
    <source>
        <strain evidence="2">PTR5</strain>
    </source>
</reference>
<accession>A0A927FTB5</accession>
<dbReference type="InterPro" id="IPR054189">
    <property type="entry name" value="DUF6894"/>
</dbReference>
<organism evidence="2 3">
    <name type="scientific">Devosia oryzisoli</name>
    <dbReference type="NCBI Taxonomy" id="2774138"/>
    <lineage>
        <taxon>Bacteria</taxon>
        <taxon>Pseudomonadati</taxon>
        <taxon>Pseudomonadota</taxon>
        <taxon>Alphaproteobacteria</taxon>
        <taxon>Hyphomicrobiales</taxon>
        <taxon>Devosiaceae</taxon>
        <taxon>Devosia</taxon>
    </lineage>
</organism>
<dbReference type="EMBL" id="JACYFU010000001">
    <property type="protein sequence ID" value="MBD8064543.1"/>
    <property type="molecule type" value="Genomic_DNA"/>
</dbReference>
<sequence>MHCAAGTGKHAKMPTFYFSIHQADGSISDDLIGSDFGSAQQARDQATQALSEMAMDIRPERGVTRIEIRVRDATGREIARRSAQFDAEDFEVE</sequence>
<gene>
    <name evidence="2" type="ORF">IC608_03540</name>
</gene>
<dbReference type="AlphaFoldDB" id="A0A927FTB5"/>
<dbReference type="Pfam" id="PF21834">
    <property type="entry name" value="DUF6894"/>
    <property type="match status" value="1"/>
</dbReference>
<feature type="domain" description="DUF6894" evidence="1">
    <location>
        <begin position="16"/>
        <end position="80"/>
    </location>
</feature>
<evidence type="ECO:0000259" key="1">
    <source>
        <dbReference type="Pfam" id="PF21834"/>
    </source>
</evidence>
<evidence type="ECO:0000313" key="3">
    <source>
        <dbReference type="Proteomes" id="UP000654108"/>
    </source>
</evidence>
<protein>
    <recommendedName>
        <fullName evidence="1">DUF6894 domain-containing protein</fullName>
    </recommendedName>
</protein>
<comment type="caution">
    <text evidence="2">The sequence shown here is derived from an EMBL/GenBank/DDBJ whole genome shotgun (WGS) entry which is preliminary data.</text>
</comment>
<keyword evidence="3" id="KW-1185">Reference proteome</keyword>
<dbReference type="Proteomes" id="UP000654108">
    <property type="component" value="Unassembled WGS sequence"/>
</dbReference>
<name>A0A927FTB5_9HYPH</name>
<evidence type="ECO:0000313" key="2">
    <source>
        <dbReference type="EMBL" id="MBD8064543.1"/>
    </source>
</evidence>
<proteinExistence type="predicted"/>